<evidence type="ECO:0000313" key="2">
    <source>
        <dbReference type="Proteomes" id="UP000249061"/>
    </source>
</evidence>
<reference evidence="1 2" key="1">
    <citation type="submission" date="2017-08" db="EMBL/GenBank/DDBJ databases">
        <title>Infants hospitalized years apart are colonized by the same room-sourced microbial strains.</title>
        <authorList>
            <person name="Brooks B."/>
            <person name="Olm M.R."/>
            <person name="Firek B.A."/>
            <person name="Baker R."/>
            <person name="Thomas B.C."/>
            <person name="Morowitz M.J."/>
            <person name="Banfield J.F."/>
        </authorList>
    </citation>
    <scope>NUCLEOTIDE SEQUENCE [LARGE SCALE GENOMIC DNA]</scope>
    <source>
        <strain evidence="1">S2_003_000_R2_14</strain>
    </source>
</reference>
<organism evidence="1 2">
    <name type="scientific">Archangium gephyra</name>
    <dbReference type="NCBI Taxonomy" id="48"/>
    <lineage>
        <taxon>Bacteria</taxon>
        <taxon>Pseudomonadati</taxon>
        <taxon>Myxococcota</taxon>
        <taxon>Myxococcia</taxon>
        <taxon>Myxococcales</taxon>
        <taxon>Cystobacterineae</taxon>
        <taxon>Archangiaceae</taxon>
        <taxon>Archangium</taxon>
    </lineage>
</organism>
<dbReference type="EMBL" id="QFQP01000021">
    <property type="protein sequence ID" value="PZR09326.1"/>
    <property type="molecule type" value="Genomic_DNA"/>
</dbReference>
<proteinExistence type="predicted"/>
<accession>A0A2W5TA33</accession>
<sequence>MTSVPPEDRMRAAFNAIERHVETKYGIPIRIRDVPNPFTGDLDGAEIHVDYDEDIESALFIIAHLFGHTVQWNTDEAAREIGYQLYPNADAEMMKRLHAYEFEACRYSMQLFHEAGVGDLDQWLSDYSACDFRYLAHFYRTGEKPPFKTFWREASPLLQPLPIPPFTPTRWVSRWEGIVV</sequence>
<protein>
    <submittedName>
        <fullName evidence="1">Uncharacterized protein</fullName>
    </submittedName>
</protein>
<name>A0A2W5TA33_9BACT</name>
<dbReference type="AlphaFoldDB" id="A0A2W5TA33"/>
<evidence type="ECO:0000313" key="1">
    <source>
        <dbReference type="EMBL" id="PZR09326.1"/>
    </source>
</evidence>
<comment type="caution">
    <text evidence="1">The sequence shown here is derived from an EMBL/GenBank/DDBJ whole genome shotgun (WGS) entry which is preliminary data.</text>
</comment>
<dbReference type="Proteomes" id="UP000249061">
    <property type="component" value="Unassembled WGS sequence"/>
</dbReference>
<gene>
    <name evidence="1" type="ORF">DI536_22355</name>
</gene>